<evidence type="ECO:0000313" key="3">
    <source>
        <dbReference type="EMBL" id="MBB5685171.1"/>
    </source>
</evidence>
<dbReference type="PANTHER" id="PTHR41542:SF1">
    <property type="entry name" value="BLL5807 PROTEIN"/>
    <property type="match status" value="1"/>
</dbReference>
<dbReference type="PIRSF" id="PIRSF031890">
    <property type="entry name" value="UCP031890_transporter_Tim44"/>
    <property type="match status" value="1"/>
</dbReference>
<dbReference type="Gene3D" id="3.10.450.240">
    <property type="match status" value="1"/>
</dbReference>
<dbReference type="AlphaFoldDB" id="A0A7W9AGX6"/>
<feature type="domain" description="Tim44-like" evidence="2">
    <location>
        <begin position="69"/>
        <end position="215"/>
    </location>
</feature>
<dbReference type="Pfam" id="PF04280">
    <property type="entry name" value="Tim44"/>
    <property type="match status" value="1"/>
</dbReference>
<comment type="caution">
    <text evidence="3">The sequence shown here is derived from an EMBL/GenBank/DDBJ whole genome shotgun (WGS) entry which is preliminary data.</text>
</comment>
<dbReference type="RefSeq" id="WP_184016301.1">
    <property type="nucleotide sequence ID" value="NZ_JACIJC010000002.1"/>
</dbReference>
<dbReference type="SUPFAM" id="SSF54427">
    <property type="entry name" value="NTF2-like"/>
    <property type="match status" value="1"/>
</dbReference>
<dbReference type="InterPro" id="IPR016985">
    <property type="entry name" value="UCP031890_Tim44-rel"/>
</dbReference>
<dbReference type="Proteomes" id="UP000549617">
    <property type="component" value="Unassembled WGS sequence"/>
</dbReference>
<accession>A0A7W9AGX6</accession>
<sequence>MTTVVILAMVSAFLAFRLYSVLGKRTGHEQQPLPRAADERASTAPPSTPLGETAPDARSLPDPLVAPGALAGVRAIAAADNQFEPGRFVEGAKAAYRMTLEAYWKGDEETLQELAADDVRAAFLEAIADRKAAGHVLDNRLVAIEKASISDAVLEGQTARVTVQFDADIAAVTRDAEGNVIAGSMSDAVPTHDVWTFSRQVRASDPNWILIDTDEAA</sequence>
<dbReference type="InterPro" id="IPR007379">
    <property type="entry name" value="Tim44-like_dom"/>
</dbReference>
<evidence type="ECO:0000256" key="1">
    <source>
        <dbReference type="SAM" id="MobiDB-lite"/>
    </source>
</evidence>
<evidence type="ECO:0000313" key="4">
    <source>
        <dbReference type="Proteomes" id="UP000549617"/>
    </source>
</evidence>
<protein>
    <submittedName>
        <fullName evidence="3">Putative lipid-binding transport protein (Tim44 family)</fullName>
    </submittedName>
</protein>
<proteinExistence type="predicted"/>
<dbReference type="EMBL" id="JACIJC010000002">
    <property type="protein sequence ID" value="MBB5685171.1"/>
    <property type="molecule type" value="Genomic_DNA"/>
</dbReference>
<dbReference type="InterPro" id="IPR032710">
    <property type="entry name" value="NTF2-like_dom_sf"/>
</dbReference>
<reference evidence="3 4" key="1">
    <citation type="submission" date="2020-08" db="EMBL/GenBank/DDBJ databases">
        <title>Genomic Encyclopedia of Type Strains, Phase IV (KMG-IV): sequencing the most valuable type-strain genomes for metagenomic binning, comparative biology and taxonomic classification.</title>
        <authorList>
            <person name="Goeker M."/>
        </authorList>
    </citation>
    <scope>NUCLEOTIDE SEQUENCE [LARGE SCALE GENOMIC DNA]</scope>
    <source>
        <strain evidence="3 4">DSM 25079</strain>
    </source>
</reference>
<dbReference type="NCBIfam" id="NF033779">
    <property type="entry name" value="Tim44_TimA_adap"/>
    <property type="match status" value="1"/>
</dbReference>
<feature type="region of interest" description="Disordered" evidence="1">
    <location>
        <begin position="29"/>
        <end position="61"/>
    </location>
</feature>
<dbReference type="PANTHER" id="PTHR41542">
    <property type="entry name" value="BLL5807 PROTEIN"/>
    <property type="match status" value="1"/>
</dbReference>
<name>A0A7W9AGX6_9SPHN</name>
<dbReference type="SMART" id="SM00978">
    <property type="entry name" value="Tim44"/>
    <property type="match status" value="1"/>
</dbReference>
<evidence type="ECO:0000259" key="2">
    <source>
        <dbReference type="SMART" id="SM00978"/>
    </source>
</evidence>
<keyword evidence="4" id="KW-1185">Reference proteome</keyword>
<gene>
    <name evidence="3" type="ORF">FHS49_001179</name>
</gene>
<organism evidence="3 4">
    <name type="scientific">Sphingobium boeckii</name>
    <dbReference type="NCBI Taxonomy" id="1082345"/>
    <lineage>
        <taxon>Bacteria</taxon>
        <taxon>Pseudomonadati</taxon>
        <taxon>Pseudomonadota</taxon>
        <taxon>Alphaproteobacteria</taxon>
        <taxon>Sphingomonadales</taxon>
        <taxon>Sphingomonadaceae</taxon>
        <taxon>Sphingobium</taxon>
    </lineage>
</organism>